<dbReference type="InterPro" id="IPR020476">
    <property type="entry name" value="Nudix_hydrolase"/>
</dbReference>
<proteinExistence type="inferred from homology"/>
<dbReference type="PANTHER" id="PTHR47707:SF2">
    <property type="entry name" value="CTP PYROPHOSPHOHYDROLASE"/>
    <property type="match status" value="1"/>
</dbReference>
<dbReference type="NCBIfam" id="NF007834">
    <property type="entry name" value="PRK10546.1"/>
    <property type="match status" value="1"/>
</dbReference>
<evidence type="ECO:0000313" key="8">
    <source>
        <dbReference type="Proteomes" id="UP000600307"/>
    </source>
</evidence>
<dbReference type="PROSITE" id="PS00893">
    <property type="entry name" value="NUDIX_BOX"/>
    <property type="match status" value="1"/>
</dbReference>
<evidence type="ECO:0000259" key="6">
    <source>
        <dbReference type="PROSITE" id="PS51462"/>
    </source>
</evidence>
<evidence type="ECO:0000256" key="1">
    <source>
        <dbReference type="ARBA" id="ARBA00001946"/>
    </source>
</evidence>
<dbReference type="Pfam" id="PF00293">
    <property type="entry name" value="NUDIX"/>
    <property type="match status" value="1"/>
</dbReference>
<evidence type="ECO:0000256" key="5">
    <source>
        <dbReference type="RuleBase" id="RU003476"/>
    </source>
</evidence>
<keyword evidence="3 5" id="KW-0378">Hydrolase</keyword>
<evidence type="ECO:0000256" key="4">
    <source>
        <dbReference type="ARBA" id="ARBA00022842"/>
    </source>
</evidence>
<dbReference type="PROSITE" id="PS51462">
    <property type="entry name" value="NUDIX"/>
    <property type="match status" value="1"/>
</dbReference>
<dbReference type="EMBL" id="JADOBH010000002">
    <property type="protein sequence ID" value="MBF7955552.1"/>
    <property type="molecule type" value="Genomic_DNA"/>
</dbReference>
<feature type="domain" description="Nudix hydrolase" evidence="6">
    <location>
        <begin position="2"/>
        <end position="126"/>
    </location>
</feature>
<dbReference type="PRINTS" id="PR00502">
    <property type="entry name" value="NUDIXFAMILY"/>
</dbReference>
<gene>
    <name evidence="7" type="ORF">IV431_08330</name>
</gene>
<keyword evidence="8" id="KW-1185">Reference proteome</keyword>
<protein>
    <submittedName>
        <fullName evidence="7">Pyrimidine (Deoxy)nucleoside triphosphate diphosphatase</fullName>
    </submittedName>
</protein>
<reference evidence="7 8" key="1">
    <citation type="submission" date="2020-11" db="EMBL/GenBank/DDBJ databases">
        <title>Taxonomic investigation of Rahnella spp.</title>
        <authorList>
            <person name="Lee S.D."/>
        </authorList>
    </citation>
    <scope>NUCLEOTIDE SEQUENCE [LARGE SCALE GENOMIC DNA]</scope>
    <source>
        <strain evidence="7 8">SAP-10</strain>
    </source>
</reference>
<dbReference type="InterPro" id="IPR047127">
    <property type="entry name" value="MutT-like"/>
</dbReference>
<dbReference type="InterPro" id="IPR015797">
    <property type="entry name" value="NUDIX_hydrolase-like_dom_sf"/>
</dbReference>
<dbReference type="CDD" id="cd03425">
    <property type="entry name" value="NUDIX_MutT_NudA_like"/>
    <property type="match status" value="1"/>
</dbReference>
<dbReference type="InterPro" id="IPR020084">
    <property type="entry name" value="NUDIX_hydrolase_CS"/>
</dbReference>
<evidence type="ECO:0000313" key="7">
    <source>
        <dbReference type="EMBL" id="MBF7955552.1"/>
    </source>
</evidence>
<accession>A0ABS0DNT6</accession>
<sequence>MKTIDVVAALIEREGKLLLARRDASGDQAGLWEFPGGKVEAGETQPAALVRELQEEMGITATVEEFIATSVMQQPARLIRLHGWRVSGFSGVITLQCHSEYCWVSPDEVRSFELAPADIPLINAYLTKSTPSSSR</sequence>
<dbReference type="SUPFAM" id="SSF55811">
    <property type="entry name" value="Nudix"/>
    <property type="match status" value="1"/>
</dbReference>
<dbReference type="InterPro" id="IPR000086">
    <property type="entry name" value="NUDIX_hydrolase_dom"/>
</dbReference>
<evidence type="ECO:0000256" key="2">
    <source>
        <dbReference type="ARBA" id="ARBA00005582"/>
    </source>
</evidence>
<evidence type="ECO:0000256" key="3">
    <source>
        <dbReference type="ARBA" id="ARBA00022801"/>
    </source>
</evidence>
<organism evidence="7 8">
    <name type="scientific">Rahnella victoriana</name>
    <dbReference type="NCBI Taxonomy" id="1510570"/>
    <lineage>
        <taxon>Bacteria</taxon>
        <taxon>Pseudomonadati</taxon>
        <taxon>Pseudomonadota</taxon>
        <taxon>Gammaproteobacteria</taxon>
        <taxon>Enterobacterales</taxon>
        <taxon>Yersiniaceae</taxon>
        <taxon>Rahnella</taxon>
    </lineage>
</organism>
<dbReference type="Gene3D" id="3.90.79.10">
    <property type="entry name" value="Nucleoside Triphosphate Pyrophosphohydrolase"/>
    <property type="match status" value="1"/>
</dbReference>
<comment type="similarity">
    <text evidence="2 5">Belongs to the Nudix hydrolase family.</text>
</comment>
<dbReference type="PANTHER" id="PTHR47707">
    <property type="entry name" value="8-OXO-DGTP DIPHOSPHATASE"/>
    <property type="match status" value="1"/>
</dbReference>
<name>A0ABS0DNT6_9GAMM</name>
<keyword evidence="4" id="KW-0460">Magnesium</keyword>
<dbReference type="Proteomes" id="UP000600307">
    <property type="component" value="Unassembled WGS sequence"/>
</dbReference>
<comment type="cofactor">
    <cofactor evidence="1">
        <name>Mg(2+)</name>
        <dbReference type="ChEBI" id="CHEBI:18420"/>
    </cofactor>
</comment>
<comment type="caution">
    <text evidence="7">The sequence shown here is derived from an EMBL/GenBank/DDBJ whole genome shotgun (WGS) entry which is preliminary data.</text>
</comment>